<dbReference type="EMBL" id="BMAV01012626">
    <property type="protein sequence ID" value="GFY59464.1"/>
    <property type="molecule type" value="Genomic_DNA"/>
</dbReference>
<comment type="caution">
    <text evidence="2">The sequence shown here is derived from an EMBL/GenBank/DDBJ whole genome shotgun (WGS) entry which is preliminary data.</text>
</comment>
<feature type="compositionally biased region" description="Polar residues" evidence="1">
    <location>
        <begin position="88"/>
        <end position="99"/>
    </location>
</feature>
<proteinExistence type="predicted"/>
<name>A0A8X7CC44_9ARAC</name>
<feature type="compositionally biased region" description="Polar residues" evidence="1">
    <location>
        <begin position="60"/>
        <end position="81"/>
    </location>
</feature>
<gene>
    <name evidence="2" type="ORF">TNIN_390951</name>
</gene>
<protein>
    <submittedName>
        <fullName evidence="2">Uncharacterized protein</fullName>
    </submittedName>
</protein>
<feature type="region of interest" description="Disordered" evidence="1">
    <location>
        <begin position="1"/>
        <end position="99"/>
    </location>
</feature>
<dbReference type="Proteomes" id="UP000886998">
    <property type="component" value="Unassembled WGS sequence"/>
</dbReference>
<evidence type="ECO:0000313" key="3">
    <source>
        <dbReference type="Proteomes" id="UP000886998"/>
    </source>
</evidence>
<evidence type="ECO:0000256" key="1">
    <source>
        <dbReference type="SAM" id="MobiDB-lite"/>
    </source>
</evidence>
<keyword evidence="3" id="KW-1185">Reference proteome</keyword>
<evidence type="ECO:0000313" key="2">
    <source>
        <dbReference type="EMBL" id="GFY59464.1"/>
    </source>
</evidence>
<sequence>MEDSVIIFPDESASRQQGRQQLEHSQRNGRFRSSSSRTEWKHSRQQGRQQPEQESEEWKIQSSPSRTESTLQTTRSPTTGAESEEWKIQSSPFRPKSTF</sequence>
<accession>A0A8X7CC44</accession>
<organism evidence="2 3">
    <name type="scientific">Trichonephila inaurata madagascariensis</name>
    <dbReference type="NCBI Taxonomy" id="2747483"/>
    <lineage>
        <taxon>Eukaryota</taxon>
        <taxon>Metazoa</taxon>
        <taxon>Ecdysozoa</taxon>
        <taxon>Arthropoda</taxon>
        <taxon>Chelicerata</taxon>
        <taxon>Arachnida</taxon>
        <taxon>Araneae</taxon>
        <taxon>Araneomorphae</taxon>
        <taxon>Entelegynae</taxon>
        <taxon>Araneoidea</taxon>
        <taxon>Nephilidae</taxon>
        <taxon>Trichonephila</taxon>
        <taxon>Trichonephila inaurata</taxon>
    </lineage>
</organism>
<reference evidence="2" key="1">
    <citation type="submission" date="2020-08" db="EMBL/GenBank/DDBJ databases">
        <title>Multicomponent nature underlies the extraordinary mechanical properties of spider dragline silk.</title>
        <authorList>
            <person name="Kono N."/>
            <person name="Nakamura H."/>
            <person name="Mori M."/>
            <person name="Yoshida Y."/>
            <person name="Ohtoshi R."/>
            <person name="Malay A.D."/>
            <person name="Moran D.A.P."/>
            <person name="Tomita M."/>
            <person name="Numata K."/>
            <person name="Arakawa K."/>
        </authorList>
    </citation>
    <scope>NUCLEOTIDE SEQUENCE</scope>
</reference>
<dbReference type="AlphaFoldDB" id="A0A8X7CC44"/>